<reference evidence="3 4" key="1">
    <citation type="submission" date="2023-09" db="EMBL/GenBank/DDBJ databases">
        <title>Nesidiocoris tenuis whole genome shotgun sequence.</title>
        <authorList>
            <person name="Shibata T."/>
            <person name="Shimoda M."/>
            <person name="Kobayashi T."/>
            <person name="Uehara T."/>
        </authorList>
    </citation>
    <scope>NUCLEOTIDE SEQUENCE [LARGE SCALE GENOMIC DNA]</scope>
    <source>
        <strain evidence="3 4">Japan</strain>
    </source>
</reference>
<protein>
    <submittedName>
        <fullName evidence="3">Inositol 1,4,5-trisphosphate</fullName>
    </submittedName>
</protein>
<evidence type="ECO:0000256" key="1">
    <source>
        <dbReference type="ARBA" id="ARBA00022737"/>
    </source>
</evidence>
<dbReference type="InterPro" id="IPR015925">
    <property type="entry name" value="Ryanodine_IP3_receptor"/>
</dbReference>
<evidence type="ECO:0000313" key="4">
    <source>
        <dbReference type="Proteomes" id="UP001307889"/>
    </source>
</evidence>
<dbReference type="SUPFAM" id="SSF82109">
    <property type="entry name" value="MIR domain"/>
    <property type="match status" value="1"/>
</dbReference>
<keyword evidence="4" id="KW-1185">Reference proteome</keyword>
<dbReference type="Proteomes" id="UP001307889">
    <property type="component" value="Chromosome 2"/>
</dbReference>
<evidence type="ECO:0000259" key="2">
    <source>
        <dbReference type="Pfam" id="PF02815"/>
    </source>
</evidence>
<name>A0ABN7ABV0_9HEMI</name>
<proteinExistence type="predicted"/>
<dbReference type="PANTHER" id="PTHR45816">
    <property type="entry name" value="MIR DOMAIN-CONTAINING PROTEIN"/>
    <property type="match status" value="1"/>
</dbReference>
<accession>A0ABN7ABV0</accession>
<dbReference type="Gene3D" id="1.25.10.30">
    <property type="entry name" value="IP3 receptor type 1 binding core, RIH domain"/>
    <property type="match status" value="1"/>
</dbReference>
<dbReference type="EMBL" id="AP028910">
    <property type="protein sequence ID" value="BES89781.1"/>
    <property type="molecule type" value="Genomic_DNA"/>
</dbReference>
<dbReference type="PANTHER" id="PTHR45816:SF4">
    <property type="entry name" value="RYR_IP3R HOMOLOGY ASSOCIATED DOMAIN-CONTAINING PROTEIN"/>
    <property type="match status" value="1"/>
</dbReference>
<gene>
    <name evidence="3" type="ORF">NTJ_02589</name>
</gene>
<sequence length="203" mass="22433">MNDRKVASALLLFRSADKHGELRNKSFPPNNSFTPEQDAHGGPLYHLVSVPHTNEISSLFELDPTTLTRGDSLVPQSSYVRLHHLCTNTWVHSTSIPIDKDEEKPVMSKVGCAAVKEDKEAFALIPVSPTEVRDLDFANDACKVLAANSTKLEKGNISPNERKYVCNLATDELCRQKCHATSGYCSYGALTFEISNCPARKNK</sequence>
<dbReference type="InterPro" id="IPR016093">
    <property type="entry name" value="MIR_motif"/>
</dbReference>
<dbReference type="Gene3D" id="2.80.10.50">
    <property type="match status" value="1"/>
</dbReference>
<evidence type="ECO:0000313" key="3">
    <source>
        <dbReference type="EMBL" id="BES89781.1"/>
    </source>
</evidence>
<keyword evidence="1" id="KW-0677">Repeat</keyword>
<dbReference type="Pfam" id="PF02815">
    <property type="entry name" value="MIR"/>
    <property type="match status" value="1"/>
</dbReference>
<feature type="domain" description="MIR" evidence="2">
    <location>
        <begin position="35"/>
        <end position="124"/>
    </location>
</feature>
<dbReference type="InterPro" id="IPR036300">
    <property type="entry name" value="MIR_dom_sf"/>
</dbReference>
<organism evidence="3 4">
    <name type="scientific">Nesidiocoris tenuis</name>
    <dbReference type="NCBI Taxonomy" id="355587"/>
    <lineage>
        <taxon>Eukaryota</taxon>
        <taxon>Metazoa</taxon>
        <taxon>Ecdysozoa</taxon>
        <taxon>Arthropoda</taxon>
        <taxon>Hexapoda</taxon>
        <taxon>Insecta</taxon>
        <taxon>Pterygota</taxon>
        <taxon>Neoptera</taxon>
        <taxon>Paraneoptera</taxon>
        <taxon>Hemiptera</taxon>
        <taxon>Heteroptera</taxon>
        <taxon>Panheteroptera</taxon>
        <taxon>Cimicomorpha</taxon>
        <taxon>Miridae</taxon>
        <taxon>Dicyphina</taxon>
        <taxon>Nesidiocoris</taxon>
    </lineage>
</organism>